<feature type="transmembrane region" description="Helical" evidence="1">
    <location>
        <begin position="306"/>
        <end position="323"/>
    </location>
</feature>
<evidence type="ECO:0008006" key="4">
    <source>
        <dbReference type="Google" id="ProtNLM"/>
    </source>
</evidence>
<dbReference type="EMBL" id="JMCC02000010">
    <property type="protein sequence ID" value="KIG18613.1"/>
    <property type="molecule type" value="Genomic_DNA"/>
</dbReference>
<proteinExistence type="predicted"/>
<sequence>MSPKLMRLRQWLASPRLIWWVIALVILLGLPTLGIELVGDDLAQHEFLRAQQQGRSSQPWWNMFALVEGPRARTEGLRTSGRYPWWVAPDLRVVFFRPVTVATHYLDHTLWPRTYWLMHLHSVVWHALACALGWGLARRLCSSPAAAGAAALVYAVSFSHVIPVAWLAHRNGLVSTSLALACVLAHDVWRRDGRTWAGLLAPLLLGLGLLAAEAAIVTLPLLVSHALFVDEAKIRARVLALVPALAVVIGWRLGYNAMDFGSTGSGAYWDPIGDPRGFVLNSPARYLSLLSVSVSPPFMLGFPWRLWQLLTICVGFVVLAFVFTTKLPAARFGVAAVLLGCVPLTASLPGDRLLILTSFGTALVFGELIVAWLLSNSGRLRRACAALVVVVHLLIPAVAGPLQSLRIDELAPEDGAIPVFAPQLDNAGLDKRGLVIVHAPNHPSAAQLPLTRRARGLLAPNFVWLLHDGPEPPIMRRLDARTIELRAPLGWPSNHFSGFWRSHTQVPFAIGDTVKTIDYVATVTAVESGKATVVEFQFRAPLEHPSFAWVSWAGAEFEPVDPREWPVQVDDAR</sequence>
<feature type="transmembrane region" description="Helical" evidence="1">
    <location>
        <begin position="149"/>
        <end position="168"/>
    </location>
</feature>
<keyword evidence="1" id="KW-0472">Membrane</keyword>
<accession>A0A0C2A5A0</accession>
<feature type="transmembrane region" description="Helical" evidence="1">
    <location>
        <begin position="115"/>
        <end position="137"/>
    </location>
</feature>
<protein>
    <recommendedName>
        <fullName evidence="4">Glycosyltransferase RgtA/B/C/D-like domain-containing protein</fullName>
    </recommendedName>
</protein>
<feature type="transmembrane region" description="Helical" evidence="1">
    <location>
        <begin position="199"/>
        <end position="222"/>
    </location>
</feature>
<dbReference type="Proteomes" id="UP000031599">
    <property type="component" value="Unassembled WGS sequence"/>
</dbReference>
<feature type="transmembrane region" description="Helical" evidence="1">
    <location>
        <begin position="330"/>
        <end position="348"/>
    </location>
</feature>
<evidence type="ECO:0000256" key="1">
    <source>
        <dbReference type="SAM" id="Phobius"/>
    </source>
</evidence>
<evidence type="ECO:0000313" key="3">
    <source>
        <dbReference type="Proteomes" id="UP000031599"/>
    </source>
</evidence>
<reference evidence="2 3" key="1">
    <citation type="submission" date="2014-12" db="EMBL/GenBank/DDBJ databases">
        <title>Genome assembly of Enhygromyxa salina DSM 15201.</title>
        <authorList>
            <person name="Sharma G."/>
            <person name="Subramanian S."/>
        </authorList>
    </citation>
    <scope>NUCLEOTIDE SEQUENCE [LARGE SCALE GENOMIC DNA]</scope>
    <source>
        <strain evidence="2 3">DSM 15201</strain>
    </source>
</reference>
<gene>
    <name evidence="2" type="ORF">DB30_00298</name>
</gene>
<comment type="caution">
    <text evidence="2">The sequence shown here is derived from an EMBL/GenBank/DDBJ whole genome shotgun (WGS) entry which is preliminary data.</text>
</comment>
<keyword evidence="1" id="KW-1133">Transmembrane helix</keyword>
<evidence type="ECO:0000313" key="2">
    <source>
        <dbReference type="EMBL" id="KIG18613.1"/>
    </source>
</evidence>
<dbReference type="AlphaFoldDB" id="A0A0C2A5A0"/>
<feature type="transmembrane region" description="Helical" evidence="1">
    <location>
        <begin position="354"/>
        <end position="374"/>
    </location>
</feature>
<name>A0A0C2A5A0_9BACT</name>
<organism evidence="2 3">
    <name type="scientific">Enhygromyxa salina</name>
    <dbReference type="NCBI Taxonomy" id="215803"/>
    <lineage>
        <taxon>Bacteria</taxon>
        <taxon>Pseudomonadati</taxon>
        <taxon>Myxococcota</taxon>
        <taxon>Polyangia</taxon>
        <taxon>Nannocystales</taxon>
        <taxon>Nannocystaceae</taxon>
        <taxon>Enhygromyxa</taxon>
    </lineage>
</organism>
<feature type="transmembrane region" description="Helical" evidence="1">
    <location>
        <begin position="234"/>
        <end position="253"/>
    </location>
</feature>
<feature type="transmembrane region" description="Helical" evidence="1">
    <location>
        <begin position="383"/>
        <end position="402"/>
    </location>
</feature>
<dbReference type="RefSeq" id="WP_146658106.1">
    <property type="nucleotide sequence ID" value="NZ_JMCC02000010.1"/>
</dbReference>
<keyword evidence="1" id="KW-0812">Transmembrane</keyword>